<dbReference type="RefSeq" id="WP_090744492.1">
    <property type="nucleotide sequence ID" value="NZ_FMVT01000007.1"/>
</dbReference>
<evidence type="ECO:0000313" key="3">
    <source>
        <dbReference type="Proteomes" id="UP000199502"/>
    </source>
</evidence>
<evidence type="ECO:0008006" key="4">
    <source>
        <dbReference type="Google" id="ProtNLM"/>
    </source>
</evidence>
<dbReference type="EMBL" id="FMVT01000007">
    <property type="protein sequence ID" value="SCY68685.1"/>
    <property type="molecule type" value="Genomic_DNA"/>
</dbReference>
<evidence type="ECO:0000256" key="1">
    <source>
        <dbReference type="SAM" id="MobiDB-lite"/>
    </source>
</evidence>
<organism evidence="2 3">
    <name type="scientific">Paracoccus tibetensis</name>
    <dbReference type="NCBI Taxonomy" id="336292"/>
    <lineage>
        <taxon>Bacteria</taxon>
        <taxon>Pseudomonadati</taxon>
        <taxon>Pseudomonadota</taxon>
        <taxon>Alphaproteobacteria</taxon>
        <taxon>Rhodobacterales</taxon>
        <taxon>Paracoccaceae</taxon>
        <taxon>Paracoccus</taxon>
    </lineage>
</organism>
<dbReference type="InterPro" id="IPR015001">
    <property type="entry name" value="DUF1850"/>
</dbReference>
<reference evidence="2 3" key="1">
    <citation type="submission" date="2016-10" db="EMBL/GenBank/DDBJ databases">
        <authorList>
            <person name="de Groot N.N."/>
        </authorList>
    </citation>
    <scope>NUCLEOTIDE SEQUENCE [LARGE SCALE GENOMIC DNA]</scope>
    <source>
        <strain evidence="2 3">CGMCC 1.8925</strain>
    </source>
</reference>
<gene>
    <name evidence="2" type="ORF">SAMN05660710_02380</name>
</gene>
<sequence>MTLCVAGMALAVSTFTLDWQHSVARTTWWERWEVTAEGLAPVEARITGLGAGMEPPPEARREADGWHWSPRVPPQREVVLSTSGATGGGWRLCADGACFDLPETGRPLVLSACD</sequence>
<name>A0A1G5HXV0_9RHOB</name>
<dbReference type="OrthoDB" id="5298197at2"/>
<protein>
    <recommendedName>
        <fullName evidence="4">DUF1850 domain-containing protein</fullName>
    </recommendedName>
</protein>
<proteinExistence type="predicted"/>
<evidence type="ECO:0000313" key="2">
    <source>
        <dbReference type="EMBL" id="SCY68685.1"/>
    </source>
</evidence>
<dbReference type="Proteomes" id="UP000199502">
    <property type="component" value="Unassembled WGS sequence"/>
</dbReference>
<dbReference type="AlphaFoldDB" id="A0A1G5HXV0"/>
<keyword evidence="3" id="KW-1185">Reference proteome</keyword>
<feature type="region of interest" description="Disordered" evidence="1">
    <location>
        <begin position="47"/>
        <end position="68"/>
    </location>
</feature>
<dbReference type="Pfam" id="PF08905">
    <property type="entry name" value="DUF1850"/>
    <property type="match status" value="1"/>
</dbReference>
<dbReference type="STRING" id="336292.SAMN05660710_02380"/>
<accession>A0A1G5HXV0</accession>